<evidence type="ECO:0000259" key="6">
    <source>
        <dbReference type="PROSITE" id="PS50826"/>
    </source>
</evidence>
<dbReference type="Pfam" id="PF01490">
    <property type="entry name" value="Aa_trans"/>
    <property type="match status" value="1"/>
</dbReference>
<keyword evidence="4 5" id="KW-0472">Membrane</keyword>
<feature type="transmembrane region" description="Helical" evidence="5">
    <location>
        <begin position="250"/>
        <end position="276"/>
    </location>
</feature>
<dbReference type="EMBL" id="MBDO02000288">
    <property type="protein sequence ID" value="RLN57879.1"/>
    <property type="molecule type" value="Genomic_DNA"/>
</dbReference>
<feature type="transmembrane region" description="Helical" evidence="5">
    <location>
        <begin position="652"/>
        <end position="672"/>
    </location>
</feature>
<keyword evidence="2 5" id="KW-0812">Transmembrane</keyword>
<keyword evidence="3 5" id="KW-1133">Transmembrane helix</keyword>
<dbReference type="AlphaFoldDB" id="A0A3F2RIL7"/>
<feature type="transmembrane region" description="Helical" evidence="5">
    <location>
        <begin position="621"/>
        <end position="640"/>
    </location>
</feature>
<sequence>MVLSETNLDLLASYYTEFALFRQRDEVKMFLNILSGLGDLPFAFLIDDPRLDLAPETLPISHPLPRPKARKIKKQAPKLIDPEDIVRGRVRLSQADSETDLLAKKLASHHELRLASNTRKGGNPLSETLRQAAQPQKMEDAATAVLRFLELGYPEYDVFGSDLLDVLCKQFIEEFLSKSGQIGCIAIRRQSHHVRLENGDVSNVTGAKSPTRSALFTLEDAKIAFNIFCCICGIGSLGMPSNYARAGWGYATIALLFMAFANIYATVLLSKVMLVAPVTVKTYSDLGEWVAGKWGRIVVVVSQMGVCLLAPCAFLVLGGTLLDVLFPDSFSQTVWIIFMALMVVPVALIPTLKESAGMAVAGCLGTIIADVIGVVILLYEERGHPTPPTPDVTLHQVLTTFGNLSLAYAAAIVIPDLQRQHSQPERMPRVIVVSLGLASAFFMAIAIIGYLAGGCQLSGNLLFSIVNTSDPYSTTTLGFLADRGAVVMSYLFMQMHLSIAFSTILHPAFYMAERLVLGMHKVGPISTDSEERVMEIEEKMSYIPAATPSTPGVFDLESNSNTAQDRSSTVAAAKEEEDLSEYKGGANVIRYVLLRIALIAFLVVASILLRDHFLELVDFTGASAITVCSLILPLVFYVKVFWTKVPLWEKALCITIVTVCGVVGFYVMIYAAKNLFNPDEESVTFPYCSEEYQSEPYYIRNSTASN</sequence>
<dbReference type="GO" id="GO:0005774">
    <property type="term" value="C:vacuolar membrane"/>
    <property type="evidence" value="ECO:0007669"/>
    <property type="project" value="TreeGrafter"/>
</dbReference>
<feature type="transmembrane region" description="Helical" evidence="5">
    <location>
        <begin position="297"/>
        <end position="322"/>
    </location>
</feature>
<evidence type="ECO:0000313" key="8">
    <source>
        <dbReference type="Proteomes" id="UP000277300"/>
    </source>
</evidence>
<evidence type="ECO:0000256" key="1">
    <source>
        <dbReference type="ARBA" id="ARBA00004141"/>
    </source>
</evidence>
<evidence type="ECO:0000256" key="5">
    <source>
        <dbReference type="SAM" id="Phobius"/>
    </source>
</evidence>
<proteinExistence type="predicted"/>
<dbReference type="InterPro" id="IPR013057">
    <property type="entry name" value="AA_transpt_TM"/>
</dbReference>
<protein>
    <recommendedName>
        <fullName evidence="6">RUN domain-containing protein</fullName>
    </recommendedName>
</protein>
<evidence type="ECO:0000256" key="4">
    <source>
        <dbReference type="ARBA" id="ARBA00023136"/>
    </source>
</evidence>
<name>A0A3F2RIL7_9STRA</name>
<dbReference type="GO" id="GO:0015179">
    <property type="term" value="F:L-amino acid transmembrane transporter activity"/>
    <property type="evidence" value="ECO:0007669"/>
    <property type="project" value="TreeGrafter"/>
</dbReference>
<evidence type="ECO:0000256" key="3">
    <source>
        <dbReference type="ARBA" id="ARBA00022989"/>
    </source>
</evidence>
<reference evidence="7 8" key="1">
    <citation type="submission" date="2018-07" db="EMBL/GenBank/DDBJ databases">
        <title>Genome sequencing of oomycete isolates from Chile give support for New Zealand origin for Phytophthora kernoviae and make available the first Nothophytophthora sp. genome.</title>
        <authorList>
            <person name="Studholme D.J."/>
            <person name="Sanfuentes E."/>
            <person name="Panda P."/>
            <person name="Hill R."/>
            <person name="Sambles C."/>
            <person name="Grant M."/>
            <person name="Williams N.M."/>
            <person name="Mcdougal R.L."/>
        </authorList>
    </citation>
    <scope>NUCLEOTIDE SEQUENCE [LARGE SCALE GENOMIC DNA]</scope>
    <source>
        <strain evidence="7">Chile6</strain>
    </source>
</reference>
<dbReference type="InterPro" id="IPR004012">
    <property type="entry name" value="Run_dom"/>
</dbReference>
<comment type="subcellular location">
    <subcellularLocation>
        <location evidence="1">Membrane</location>
        <topology evidence="1">Multi-pass membrane protein</topology>
    </subcellularLocation>
</comment>
<dbReference type="PANTHER" id="PTHR22950">
    <property type="entry name" value="AMINO ACID TRANSPORTER"/>
    <property type="match status" value="1"/>
</dbReference>
<organism evidence="7 8">
    <name type="scientific">Phytophthora kernoviae</name>
    <dbReference type="NCBI Taxonomy" id="325452"/>
    <lineage>
        <taxon>Eukaryota</taxon>
        <taxon>Sar</taxon>
        <taxon>Stramenopiles</taxon>
        <taxon>Oomycota</taxon>
        <taxon>Peronosporomycetes</taxon>
        <taxon>Peronosporales</taxon>
        <taxon>Peronosporaceae</taxon>
        <taxon>Phytophthora</taxon>
    </lineage>
</organism>
<feature type="domain" description="RUN" evidence="6">
    <location>
        <begin position="1"/>
        <end position="49"/>
    </location>
</feature>
<dbReference type="PANTHER" id="PTHR22950:SF349">
    <property type="entry name" value="AMINO ACID TRANSPORTER TRANSMEMBRANE DOMAIN-CONTAINING PROTEIN"/>
    <property type="match status" value="1"/>
</dbReference>
<dbReference type="Proteomes" id="UP000277300">
    <property type="component" value="Unassembled WGS sequence"/>
</dbReference>
<dbReference type="OrthoDB" id="40134at2759"/>
<feature type="transmembrane region" description="Helical" evidence="5">
    <location>
        <begin position="359"/>
        <end position="379"/>
    </location>
</feature>
<accession>A0A3F2RIL7</accession>
<feature type="transmembrane region" description="Helical" evidence="5">
    <location>
        <begin position="399"/>
        <end position="418"/>
    </location>
</feature>
<dbReference type="Gene3D" id="1.20.58.900">
    <property type="match status" value="1"/>
</dbReference>
<feature type="transmembrane region" description="Helical" evidence="5">
    <location>
        <begin position="592"/>
        <end position="609"/>
    </location>
</feature>
<dbReference type="PROSITE" id="PS50826">
    <property type="entry name" value="RUN"/>
    <property type="match status" value="1"/>
</dbReference>
<evidence type="ECO:0000256" key="2">
    <source>
        <dbReference type="ARBA" id="ARBA00022692"/>
    </source>
</evidence>
<dbReference type="InterPro" id="IPR037213">
    <property type="entry name" value="Run_dom_sf"/>
</dbReference>
<feature type="transmembrane region" description="Helical" evidence="5">
    <location>
        <begin position="487"/>
        <end position="511"/>
    </location>
</feature>
<feature type="transmembrane region" description="Helical" evidence="5">
    <location>
        <begin position="334"/>
        <end position="352"/>
    </location>
</feature>
<gene>
    <name evidence="7" type="ORF">BBP00_00007296</name>
</gene>
<feature type="transmembrane region" description="Helical" evidence="5">
    <location>
        <begin position="430"/>
        <end position="452"/>
    </location>
</feature>
<evidence type="ECO:0000313" key="7">
    <source>
        <dbReference type="EMBL" id="RLN57879.1"/>
    </source>
</evidence>
<comment type="caution">
    <text evidence="7">The sequence shown here is derived from an EMBL/GenBank/DDBJ whole genome shotgun (WGS) entry which is preliminary data.</text>
</comment>